<dbReference type="SUPFAM" id="SSF46785">
    <property type="entry name" value="Winged helix' DNA-binding domain"/>
    <property type="match status" value="1"/>
</dbReference>
<dbReference type="InterPro" id="IPR011991">
    <property type="entry name" value="ArsR-like_HTH"/>
</dbReference>
<reference evidence="5 6" key="1">
    <citation type="submission" date="2020-08" db="EMBL/GenBank/DDBJ databases">
        <title>Draft genome sequence of Parasphingopyxis sp. GrpM-11.</title>
        <authorList>
            <person name="Oh J."/>
            <person name="Roh D.-H."/>
        </authorList>
    </citation>
    <scope>NUCLEOTIDE SEQUENCE [LARGE SCALE GENOMIC DNA]</scope>
    <source>
        <strain evidence="5 6">GrpM-11</strain>
    </source>
</reference>
<dbReference type="GO" id="GO:0003700">
    <property type="term" value="F:DNA-binding transcription factor activity"/>
    <property type="evidence" value="ECO:0007669"/>
    <property type="project" value="InterPro"/>
</dbReference>
<protein>
    <submittedName>
        <fullName evidence="5">Helix-turn-helix transcriptional regulator</fullName>
    </submittedName>
</protein>
<name>A0A842HWT3_9SPHN</name>
<dbReference type="EMBL" id="JACJVJ010000001">
    <property type="protein sequence ID" value="MBC2777355.1"/>
    <property type="molecule type" value="Genomic_DNA"/>
</dbReference>
<organism evidence="5 6">
    <name type="scientific">Parasphingopyxis marina</name>
    <dbReference type="NCBI Taxonomy" id="2761622"/>
    <lineage>
        <taxon>Bacteria</taxon>
        <taxon>Pseudomonadati</taxon>
        <taxon>Pseudomonadota</taxon>
        <taxon>Alphaproteobacteria</taxon>
        <taxon>Sphingomonadales</taxon>
        <taxon>Sphingomonadaceae</taxon>
        <taxon>Parasphingopyxis</taxon>
    </lineage>
</organism>
<dbReference type="Proteomes" id="UP000564378">
    <property type="component" value="Unassembled WGS sequence"/>
</dbReference>
<evidence type="ECO:0000259" key="4">
    <source>
        <dbReference type="PROSITE" id="PS50987"/>
    </source>
</evidence>
<keyword evidence="3" id="KW-0804">Transcription</keyword>
<keyword evidence="6" id="KW-1185">Reference proteome</keyword>
<dbReference type="GO" id="GO:0003677">
    <property type="term" value="F:DNA binding"/>
    <property type="evidence" value="ECO:0007669"/>
    <property type="project" value="UniProtKB-KW"/>
</dbReference>
<dbReference type="PANTHER" id="PTHR33154">
    <property type="entry name" value="TRANSCRIPTIONAL REGULATOR, ARSR FAMILY"/>
    <property type="match status" value="1"/>
</dbReference>
<comment type="caution">
    <text evidence="5">The sequence shown here is derived from an EMBL/GenBank/DDBJ whole genome shotgun (WGS) entry which is preliminary data.</text>
</comment>
<dbReference type="PANTHER" id="PTHR33154:SF32">
    <property type="entry name" value="TRANSCRIPTIONAL REGULATORY PROTEIN"/>
    <property type="match status" value="1"/>
</dbReference>
<evidence type="ECO:0000313" key="6">
    <source>
        <dbReference type="Proteomes" id="UP000564378"/>
    </source>
</evidence>
<dbReference type="InterPro" id="IPR036388">
    <property type="entry name" value="WH-like_DNA-bd_sf"/>
</dbReference>
<dbReference type="Gene3D" id="1.10.10.10">
    <property type="entry name" value="Winged helix-like DNA-binding domain superfamily/Winged helix DNA-binding domain"/>
    <property type="match status" value="1"/>
</dbReference>
<dbReference type="CDD" id="cd00090">
    <property type="entry name" value="HTH_ARSR"/>
    <property type="match status" value="1"/>
</dbReference>
<keyword evidence="1" id="KW-0805">Transcription regulation</keyword>
<dbReference type="InterPro" id="IPR001845">
    <property type="entry name" value="HTH_ArsR_DNA-bd_dom"/>
</dbReference>
<dbReference type="InterPro" id="IPR051081">
    <property type="entry name" value="HTH_MetalResp_TranReg"/>
</dbReference>
<evidence type="ECO:0000256" key="2">
    <source>
        <dbReference type="ARBA" id="ARBA00023125"/>
    </source>
</evidence>
<dbReference type="Pfam" id="PF01022">
    <property type="entry name" value="HTH_5"/>
    <property type="match status" value="1"/>
</dbReference>
<dbReference type="AlphaFoldDB" id="A0A842HWT3"/>
<feature type="domain" description="HTH arsR-type" evidence="4">
    <location>
        <begin position="1"/>
        <end position="102"/>
    </location>
</feature>
<accession>A0A842HWT3</accession>
<sequence length="102" mass="11583">MKDALDRQLKAIANPHRRQILEWLKDPRAHFPPQVDGDLVEDGACAVFIMDKLGLAQPTTAQHLKALVDAGLILPKRIRQWTFYRRDEAAIADLGKMLAERL</sequence>
<evidence type="ECO:0000313" key="5">
    <source>
        <dbReference type="EMBL" id="MBC2777355.1"/>
    </source>
</evidence>
<dbReference type="PROSITE" id="PS50987">
    <property type="entry name" value="HTH_ARSR_2"/>
    <property type="match status" value="1"/>
</dbReference>
<dbReference type="SMART" id="SM00418">
    <property type="entry name" value="HTH_ARSR"/>
    <property type="match status" value="1"/>
</dbReference>
<evidence type="ECO:0000256" key="1">
    <source>
        <dbReference type="ARBA" id="ARBA00023015"/>
    </source>
</evidence>
<gene>
    <name evidence="5" type="ORF">H6P80_06950</name>
</gene>
<keyword evidence="2" id="KW-0238">DNA-binding</keyword>
<evidence type="ECO:0000256" key="3">
    <source>
        <dbReference type="ARBA" id="ARBA00023163"/>
    </source>
</evidence>
<proteinExistence type="predicted"/>
<dbReference type="RefSeq" id="WP_185800570.1">
    <property type="nucleotide sequence ID" value="NZ_JACJVJ010000001.1"/>
</dbReference>
<dbReference type="InterPro" id="IPR036390">
    <property type="entry name" value="WH_DNA-bd_sf"/>
</dbReference>